<evidence type="ECO:0000256" key="2">
    <source>
        <dbReference type="SAM" id="SignalP"/>
    </source>
</evidence>
<dbReference type="PANTHER" id="PTHR35869">
    <property type="entry name" value="OUTER-MEMBRANE LIPOPROTEIN CARRIER PROTEIN"/>
    <property type="match status" value="1"/>
</dbReference>
<name>A0A368JU30_9BACT</name>
<dbReference type="Proteomes" id="UP000253383">
    <property type="component" value="Unassembled WGS sequence"/>
</dbReference>
<protein>
    <submittedName>
        <fullName evidence="3">Outer membrane lipoprotein carrier protein LolA</fullName>
    </submittedName>
</protein>
<dbReference type="OrthoDB" id="9810685at2"/>
<dbReference type="Gene3D" id="2.50.20.10">
    <property type="entry name" value="Lipoprotein localisation LolA/LolB/LppX"/>
    <property type="match status" value="1"/>
</dbReference>
<dbReference type="EMBL" id="QOWE01000005">
    <property type="protein sequence ID" value="RCR70184.1"/>
    <property type="molecule type" value="Genomic_DNA"/>
</dbReference>
<feature type="signal peptide" evidence="2">
    <location>
        <begin position="1"/>
        <end position="20"/>
    </location>
</feature>
<accession>A0A368JU30</accession>
<dbReference type="CDD" id="cd16325">
    <property type="entry name" value="LolA"/>
    <property type="match status" value="1"/>
</dbReference>
<dbReference type="AlphaFoldDB" id="A0A368JU30"/>
<proteinExistence type="predicted"/>
<dbReference type="RefSeq" id="WP_114405350.1">
    <property type="nucleotide sequence ID" value="NZ_QOWE01000005.1"/>
</dbReference>
<keyword evidence="1 2" id="KW-0732">Signal</keyword>
<evidence type="ECO:0000313" key="3">
    <source>
        <dbReference type="EMBL" id="RCR70184.1"/>
    </source>
</evidence>
<organism evidence="3 4">
    <name type="scientific">Larkinella punicea</name>
    <dbReference type="NCBI Taxonomy" id="2315727"/>
    <lineage>
        <taxon>Bacteria</taxon>
        <taxon>Pseudomonadati</taxon>
        <taxon>Bacteroidota</taxon>
        <taxon>Cytophagia</taxon>
        <taxon>Cytophagales</taxon>
        <taxon>Spirosomataceae</taxon>
        <taxon>Larkinella</taxon>
    </lineage>
</organism>
<dbReference type="PANTHER" id="PTHR35869:SF1">
    <property type="entry name" value="OUTER-MEMBRANE LIPOPROTEIN CARRIER PROTEIN"/>
    <property type="match status" value="1"/>
</dbReference>
<gene>
    <name evidence="3" type="ORF">DUE52_07405</name>
</gene>
<evidence type="ECO:0000313" key="4">
    <source>
        <dbReference type="Proteomes" id="UP000253383"/>
    </source>
</evidence>
<dbReference type="SUPFAM" id="SSF89392">
    <property type="entry name" value="Prokaryotic lipoproteins and lipoprotein localization factors"/>
    <property type="match status" value="1"/>
</dbReference>
<feature type="chain" id="PRO_5017010519" evidence="2">
    <location>
        <begin position="21"/>
        <end position="209"/>
    </location>
</feature>
<dbReference type="Pfam" id="PF03548">
    <property type="entry name" value="LolA"/>
    <property type="match status" value="1"/>
</dbReference>
<comment type="caution">
    <text evidence="3">The sequence shown here is derived from an EMBL/GenBank/DDBJ whole genome shotgun (WGS) entry which is preliminary data.</text>
</comment>
<reference evidence="3 4" key="1">
    <citation type="submission" date="2018-07" db="EMBL/GenBank/DDBJ databases">
        <title>Genome analysis of Larkinella rosea.</title>
        <authorList>
            <person name="Zhou Z."/>
            <person name="Wang G."/>
        </authorList>
    </citation>
    <scope>NUCLEOTIDE SEQUENCE [LARGE SCALE GENOMIC DNA]</scope>
    <source>
        <strain evidence="4">zzj9</strain>
    </source>
</reference>
<sequence length="209" mass="23308">MKKLALLWALVIGFSLPSVAQKDKKASEVLDAMSAKYKALNSYKAAFTYTGEGSNYKGDLTVKKNAFRLKLAGQEVFTDGKTMSTYIKETNEVNVQDYDAGAAGDFNPTKIYSIYKQGYNYKYIGEQKQGGQPVEVVELTPEKKSTQIVKVQISVNKKDKQVKGWKLTDKTGKVTSYTIDKFTPNVAVADAYFVFDKTKYPGVEVVDLR</sequence>
<evidence type="ECO:0000256" key="1">
    <source>
        <dbReference type="ARBA" id="ARBA00022729"/>
    </source>
</evidence>
<keyword evidence="3" id="KW-0449">Lipoprotein</keyword>
<dbReference type="InterPro" id="IPR004564">
    <property type="entry name" value="OM_lipoprot_carrier_LolA-like"/>
</dbReference>
<keyword evidence="4" id="KW-1185">Reference proteome</keyword>
<dbReference type="InterPro" id="IPR029046">
    <property type="entry name" value="LolA/LolB/LppX"/>
</dbReference>